<protein>
    <recommendedName>
        <fullName evidence="1">BRCT domain-containing protein</fullName>
    </recommendedName>
</protein>
<evidence type="ECO:0000259" key="1">
    <source>
        <dbReference type="PROSITE" id="PS50172"/>
    </source>
</evidence>
<dbReference type="Pfam" id="PF16759">
    <property type="entry name" value="LIG3_BRCT"/>
    <property type="match status" value="1"/>
</dbReference>
<dbReference type="InterPro" id="IPR036420">
    <property type="entry name" value="BRCT_dom_sf"/>
</dbReference>
<dbReference type="PANTHER" id="PTHR47667:SF1">
    <property type="entry name" value="REGULATOR OF TY1 TRANSPOSITION PROTEIN 107"/>
    <property type="match status" value="1"/>
</dbReference>
<dbReference type="PANTHER" id="PTHR47667">
    <property type="entry name" value="REGULATOR OF TY1 TRANSPOSITION PROTEIN 107"/>
    <property type="match status" value="1"/>
</dbReference>
<feature type="non-terminal residue" evidence="2">
    <location>
        <position position="1"/>
    </location>
</feature>
<sequence length="106" mass="11844">TTSSNAEAATSTQLPSLFSGIGVYFHNVSEEDQKRLKRFIIAFDGDVEKQMTHSITHLITDASTNKLELNDLIKDVKCRVVTPNWLDDCVSEGRLLPTEDYLISLS</sequence>
<reference evidence="2" key="1">
    <citation type="submission" date="2014-12" db="EMBL/GenBank/DDBJ databases">
        <title>Insight into the proteome of Arion vulgaris.</title>
        <authorList>
            <person name="Aradska J."/>
            <person name="Bulat T."/>
            <person name="Smidak R."/>
            <person name="Sarate P."/>
            <person name="Gangsoo J."/>
            <person name="Sialana F."/>
            <person name="Bilban M."/>
            <person name="Lubec G."/>
        </authorList>
    </citation>
    <scope>NUCLEOTIDE SEQUENCE</scope>
    <source>
        <tissue evidence="2">Skin</tissue>
    </source>
</reference>
<dbReference type="InterPro" id="IPR053036">
    <property type="entry name" value="CellCycle_DNARepair_Reg"/>
</dbReference>
<organism evidence="2">
    <name type="scientific">Arion vulgaris</name>
    <dbReference type="NCBI Taxonomy" id="1028688"/>
    <lineage>
        <taxon>Eukaryota</taxon>
        <taxon>Metazoa</taxon>
        <taxon>Spiralia</taxon>
        <taxon>Lophotrochozoa</taxon>
        <taxon>Mollusca</taxon>
        <taxon>Gastropoda</taxon>
        <taxon>Heterobranchia</taxon>
        <taxon>Euthyneura</taxon>
        <taxon>Panpulmonata</taxon>
        <taxon>Eupulmonata</taxon>
        <taxon>Stylommatophora</taxon>
        <taxon>Helicina</taxon>
        <taxon>Arionoidea</taxon>
        <taxon>Arionidae</taxon>
        <taxon>Arion</taxon>
    </lineage>
</organism>
<dbReference type="SUPFAM" id="SSF52113">
    <property type="entry name" value="BRCT domain"/>
    <property type="match status" value="1"/>
</dbReference>
<dbReference type="EMBL" id="HACG01022419">
    <property type="protein sequence ID" value="CEK69284.1"/>
    <property type="molecule type" value="Transcribed_RNA"/>
</dbReference>
<dbReference type="PROSITE" id="PS50172">
    <property type="entry name" value="BRCT"/>
    <property type="match status" value="1"/>
</dbReference>
<gene>
    <name evidence="2" type="primary">ORF69639</name>
</gene>
<accession>A0A0B6ZKV8</accession>
<dbReference type="InterPro" id="IPR031916">
    <property type="entry name" value="LIG3_BRCT"/>
</dbReference>
<dbReference type="InterPro" id="IPR001357">
    <property type="entry name" value="BRCT_dom"/>
</dbReference>
<evidence type="ECO:0000313" key="2">
    <source>
        <dbReference type="EMBL" id="CEK69284.1"/>
    </source>
</evidence>
<feature type="domain" description="BRCT" evidence="1">
    <location>
        <begin position="13"/>
        <end position="103"/>
    </location>
</feature>
<dbReference type="Gene3D" id="3.40.50.10190">
    <property type="entry name" value="BRCT domain"/>
    <property type="match status" value="1"/>
</dbReference>
<name>A0A0B6ZKV8_9EUPU</name>
<dbReference type="AlphaFoldDB" id="A0A0B6ZKV8"/>
<proteinExistence type="predicted"/>
<dbReference type="SMART" id="SM00292">
    <property type="entry name" value="BRCT"/>
    <property type="match status" value="1"/>
</dbReference>